<accession>A0ABU1Q0W3</accession>
<name>A0ABU1Q0W3_9PSEU</name>
<sequence length="172" mass="18865">MRELSLALDVLRWAAGFYLRHWRWVVGLSLIASAQRLVVVGGWLPSGPALASEVLVAGVRIALVVLVWRVALRGERPDWPGARAFVRRHWPSLGWHVVLMSAAALVFDVGLEAAGTLLPEAWRQTYLAVLLFVKNPTVIAFTVLWWVGVVRQAAVSRPVPAEPNPSGSGPRP</sequence>
<keyword evidence="1" id="KW-0812">Transmembrane</keyword>
<dbReference type="RefSeq" id="WP_310309605.1">
    <property type="nucleotide sequence ID" value="NZ_BAAAXB010000001.1"/>
</dbReference>
<keyword evidence="1" id="KW-0472">Membrane</keyword>
<reference evidence="2 3" key="1">
    <citation type="submission" date="2023-07" db="EMBL/GenBank/DDBJ databases">
        <title>Sequencing the genomes of 1000 actinobacteria strains.</title>
        <authorList>
            <person name="Klenk H.-P."/>
        </authorList>
    </citation>
    <scope>NUCLEOTIDE SEQUENCE [LARGE SCALE GENOMIC DNA]</scope>
    <source>
        <strain evidence="2 3">DSM 43749</strain>
    </source>
</reference>
<keyword evidence="3" id="KW-1185">Reference proteome</keyword>
<evidence type="ECO:0000313" key="2">
    <source>
        <dbReference type="EMBL" id="MDR6596516.1"/>
    </source>
</evidence>
<organism evidence="2 3">
    <name type="scientific">Saccharothrix longispora</name>
    <dbReference type="NCBI Taxonomy" id="33920"/>
    <lineage>
        <taxon>Bacteria</taxon>
        <taxon>Bacillati</taxon>
        <taxon>Actinomycetota</taxon>
        <taxon>Actinomycetes</taxon>
        <taxon>Pseudonocardiales</taxon>
        <taxon>Pseudonocardiaceae</taxon>
        <taxon>Saccharothrix</taxon>
    </lineage>
</organism>
<comment type="caution">
    <text evidence="2">The sequence shown here is derived from an EMBL/GenBank/DDBJ whole genome shotgun (WGS) entry which is preliminary data.</text>
</comment>
<protein>
    <submittedName>
        <fullName evidence="2">Uncharacterized protein</fullName>
    </submittedName>
</protein>
<gene>
    <name evidence="2" type="ORF">J2S66_004900</name>
</gene>
<evidence type="ECO:0000313" key="3">
    <source>
        <dbReference type="Proteomes" id="UP001268819"/>
    </source>
</evidence>
<feature type="transmembrane region" description="Helical" evidence="1">
    <location>
        <begin position="50"/>
        <end position="72"/>
    </location>
</feature>
<proteinExistence type="predicted"/>
<dbReference type="Proteomes" id="UP001268819">
    <property type="component" value="Unassembled WGS sequence"/>
</dbReference>
<feature type="transmembrane region" description="Helical" evidence="1">
    <location>
        <begin position="126"/>
        <end position="147"/>
    </location>
</feature>
<keyword evidence="1" id="KW-1133">Transmembrane helix</keyword>
<feature type="transmembrane region" description="Helical" evidence="1">
    <location>
        <begin position="21"/>
        <end position="44"/>
    </location>
</feature>
<evidence type="ECO:0000256" key="1">
    <source>
        <dbReference type="SAM" id="Phobius"/>
    </source>
</evidence>
<dbReference type="EMBL" id="JAVDSG010000001">
    <property type="protein sequence ID" value="MDR6596516.1"/>
    <property type="molecule type" value="Genomic_DNA"/>
</dbReference>
<feature type="transmembrane region" description="Helical" evidence="1">
    <location>
        <begin position="93"/>
        <end position="114"/>
    </location>
</feature>